<dbReference type="EMBL" id="CP075585">
    <property type="protein sequence ID" value="QZA59439.1"/>
    <property type="molecule type" value="Genomic_DNA"/>
</dbReference>
<evidence type="ECO:0000256" key="1">
    <source>
        <dbReference type="SAM" id="SignalP"/>
    </source>
</evidence>
<proteinExistence type="predicted"/>
<feature type="signal peptide" evidence="1">
    <location>
        <begin position="1"/>
        <end position="20"/>
    </location>
</feature>
<sequence length="194" mass="21936">MKKILKIVPAFMLAFGSLFADTQEIEVAKSIENSFGYVNVGMESIFSSPFFGVGYRLQKNQHGLDLSASIVCKTIDYTSCFEARKARVQRRKANILYNFFFFPHLSSQAYVGLGVGVNYIDIKRIGSIVGFSPEIALGKQYNNKQGNQRFIQLQVSLPGLYTRSKKIRSYHDYQTVKTDLECAPLFTFTYGIGF</sequence>
<accession>A0ABX8Z179</accession>
<feature type="chain" id="PRO_5047310382" description="Outer membrane protein beta-barrel domain-containing protein" evidence="1">
    <location>
        <begin position="21"/>
        <end position="194"/>
    </location>
</feature>
<organism evidence="2 3">
    <name type="scientific">Candidatus Rhabdochlamydia porcellionis</name>
    <dbReference type="NCBI Taxonomy" id="225148"/>
    <lineage>
        <taxon>Bacteria</taxon>
        <taxon>Pseudomonadati</taxon>
        <taxon>Chlamydiota</taxon>
        <taxon>Chlamydiia</taxon>
        <taxon>Parachlamydiales</taxon>
        <taxon>Candidatus Rhabdochlamydiaceae</taxon>
        <taxon>Candidatus Rhabdochlamydia</taxon>
    </lineage>
</organism>
<keyword evidence="1" id="KW-0732">Signal</keyword>
<reference evidence="2 3" key="1">
    <citation type="submission" date="2021-05" db="EMBL/GenBank/DDBJ databases">
        <title>Ecology and evolution of chlamydial symbionts of arthropods.</title>
        <authorList>
            <person name="Halter T."/>
            <person name="Sixt B.S."/>
            <person name="Toenshoff E.R."/>
            <person name="Koestlbacher S."/>
            <person name="Schulz F."/>
            <person name="Kostanjsek R."/>
            <person name="Collingro A."/>
            <person name="Hendrickx F."/>
            <person name="Horn M."/>
        </authorList>
    </citation>
    <scope>NUCLEOTIDE SEQUENCE [LARGE SCALE GENOMIC DNA]</scope>
    <source>
        <strain evidence="2 3">15C</strain>
    </source>
</reference>
<evidence type="ECO:0000313" key="3">
    <source>
        <dbReference type="Proteomes" id="UP000822862"/>
    </source>
</evidence>
<gene>
    <name evidence="2" type="ORF">RHAB15C_0001327</name>
</gene>
<dbReference type="RefSeq" id="WP_194845819.1">
    <property type="nucleotide sequence ID" value="NZ_CP075585.1"/>
</dbReference>
<evidence type="ECO:0008006" key="4">
    <source>
        <dbReference type="Google" id="ProtNLM"/>
    </source>
</evidence>
<name>A0ABX8Z179_9BACT</name>
<dbReference type="Proteomes" id="UP000822862">
    <property type="component" value="Chromosome"/>
</dbReference>
<protein>
    <recommendedName>
        <fullName evidence="4">Outer membrane protein beta-barrel domain-containing protein</fullName>
    </recommendedName>
</protein>
<keyword evidence="3" id="KW-1185">Reference proteome</keyword>
<evidence type="ECO:0000313" key="2">
    <source>
        <dbReference type="EMBL" id="QZA59439.1"/>
    </source>
</evidence>